<evidence type="ECO:0000313" key="5">
    <source>
        <dbReference type="RefSeq" id="XP_031561217.1"/>
    </source>
</evidence>
<dbReference type="GO" id="GO:0016020">
    <property type="term" value="C:membrane"/>
    <property type="evidence" value="ECO:0007669"/>
    <property type="project" value="InterPro"/>
</dbReference>
<evidence type="ECO:0000259" key="3">
    <source>
        <dbReference type="PROSITE" id="PS50287"/>
    </source>
</evidence>
<dbReference type="OrthoDB" id="10489335at2759"/>
<dbReference type="SUPFAM" id="SSF57535">
    <property type="entry name" value="Complement control module/SCR domain"/>
    <property type="match status" value="1"/>
</dbReference>
<dbReference type="CDD" id="cd00033">
    <property type="entry name" value="CCP"/>
    <property type="match status" value="1"/>
</dbReference>
<gene>
    <name evidence="5" type="primary">LOC116297183</name>
</gene>
<keyword evidence="1 2" id="KW-1015">Disulfide bond</keyword>
<dbReference type="Pfam" id="PF00530">
    <property type="entry name" value="SRCR"/>
    <property type="match status" value="1"/>
</dbReference>
<dbReference type="PANTHER" id="PTHR48071:SF18">
    <property type="entry name" value="DELETED IN MALIGNANT BRAIN TUMORS 1 PROTEIN-RELATED"/>
    <property type="match status" value="1"/>
</dbReference>
<dbReference type="Proteomes" id="UP000515163">
    <property type="component" value="Unplaced"/>
</dbReference>
<evidence type="ECO:0000256" key="2">
    <source>
        <dbReference type="PROSITE-ProRule" id="PRU00196"/>
    </source>
</evidence>
<dbReference type="GeneID" id="116297183"/>
<dbReference type="Gene3D" id="3.10.250.10">
    <property type="entry name" value="SRCR-like domain"/>
    <property type="match status" value="1"/>
</dbReference>
<feature type="disulfide bond" evidence="2">
    <location>
        <begin position="74"/>
        <end position="84"/>
    </location>
</feature>
<proteinExistence type="predicted"/>
<dbReference type="InterPro" id="IPR036772">
    <property type="entry name" value="SRCR-like_dom_sf"/>
</dbReference>
<keyword evidence="4" id="KW-1185">Reference proteome</keyword>
<dbReference type="InterPro" id="IPR000436">
    <property type="entry name" value="Sushi_SCR_CCP_dom"/>
</dbReference>
<reference evidence="5" key="1">
    <citation type="submission" date="2025-08" db="UniProtKB">
        <authorList>
            <consortium name="RefSeq"/>
        </authorList>
    </citation>
    <scope>IDENTIFICATION</scope>
    <source>
        <tissue evidence="5">Tentacle</tissue>
    </source>
</reference>
<dbReference type="SUPFAM" id="SSF56487">
    <property type="entry name" value="SRCR-like"/>
    <property type="match status" value="1"/>
</dbReference>
<dbReference type="SMART" id="SM00032">
    <property type="entry name" value="CCP"/>
    <property type="match status" value="1"/>
</dbReference>
<dbReference type="InParanoid" id="A0A6P8I824"/>
<dbReference type="PROSITE" id="PS50287">
    <property type="entry name" value="SRCR_2"/>
    <property type="match status" value="1"/>
</dbReference>
<name>A0A6P8I824_ACTTE</name>
<feature type="domain" description="SRCR" evidence="3">
    <location>
        <begin position="1"/>
        <end position="108"/>
    </location>
</feature>
<protein>
    <submittedName>
        <fullName evidence="5">Scavenger receptor cysteine-rich type 1 protein M130-like</fullName>
    </submittedName>
</protein>
<dbReference type="KEGG" id="aten:116297183"/>
<dbReference type="RefSeq" id="XP_031561217.1">
    <property type="nucleotide sequence ID" value="XM_031705357.1"/>
</dbReference>
<dbReference type="Gene3D" id="2.10.70.10">
    <property type="entry name" value="Complement Module, domain 1"/>
    <property type="match status" value="1"/>
</dbReference>
<organism evidence="4 5">
    <name type="scientific">Actinia tenebrosa</name>
    <name type="common">Australian red waratah sea anemone</name>
    <dbReference type="NCBI Taxonomy" id="6105"/>
    <lineage>
        <taxon>Eukaryota</taxon>
        <taxon>Metazoa</taxon>
        <taxon>Cnidaria</taxon>
        <taxon>Anthozoa</taxon>
        <taxon>Hexacorallia</taxon>
        <taxon>Actiniaria</taxon>
        <taxon>Actiniidae</taxon>
        <taxon>Actinia</taxon>
    </lineage>
</organism>
<evidence type="ECO:0000313" key="4">
    <source>
        <dbReference type="Proteomes" id="UP000515163"/>
    </source>
</evidence>
<dbReference type="InterPro" id="IPR035976">
    <property type="entry name" value="Sushi/SCR/CCP_sf"/>
</dbReference>
<comment type="caution">
    <text evidence="2">Lacks conserved residue(s) required for the propagation of feature annotation.</text>
</comment>
<evidence type="ECO:0000256" key="1">
    <source>
        <dbReference type="ARBA" id="ARBA00023157"/>
    </source>
</evidence>
<dbReference type="AlphaFoldDB" id="A0A6P8I824"/>
<dbReference type="SMART" id="SM00202">
    <property type="entry name" value="SR"/>
    <property type="match status" value="1"/>
</dbReference>
<dbReference type="InterPro" id="IPR001190">
    <property type="entry name" value="SRCR"/>
</dbReference>
<dbReference type="PANTHER" id="PTHR48071">
    <property type="entry name" value="SRCR DOMAIN-CONTAINING PROTEIN"/>
    <property type="match status" value="1"/>
</dbReference>
<accession>A0A6P8I824</accession>
<sequence length="164" mass="17691">MIVSKSPETNGTLITGEVLLSLNGVKAPIGINNWDKNAMDVVCRMLGIEGPHDASPLTKWSGSDKHIWVDHTKCLGNESSLLDCDHPGLRNKNQYIVTSSTTAVVACGQQKRCGSSLKIPNGNVKCINDTCHVTCHLGYFIMGSRVVTCIQGKPLADSIPKCRD</sequence>